<dbReference type="CDD" id="cd19075">
    <property type="entry name" value="AKR_AKR7A1-5"/>
    <property type="match status" value="1"/>
</dbReference>
<accession>A0A8H4KQG0</accession>
<dbReference type="GO" id="GO:0016491">
    <property type="term" value="F:oxidoreductase activity"/>
    <property type="evidence" value="ECO:0007669"/>
    <property type="project" value="UniProtKB-KW"/>
</dbReference>
<evidence type="ECO:0000313" key="4">
    <source>
        <dbReference type="Proteomes" id="UP000554235"/>
    </source>
</evidence>
<evidence type="ECO:0000256" key="1">
    <source>
        <dbReference type="ARBA" id="ARBA00023002"/>
    </source>
</evidence>
<dbReference type="PANTHER" id="PTHR43364">
    <property type="entry name" value="NADH-SPECIFIC METHYLGLYOXAL REDUCTASE-RELATED"/>
    <property type="match status" value="1"/>
</dbReference>
<dbReference type="OrthoDB" id="2310150at2759"/>
<dbReference type="PANTHER" id="PTHR43364:SF4">
    <property type="entry name" value="NAD(P)-LINKED OXIDOREDUCTASE SUPERFAMILY PROTEIN"/>
    <property type="match status" value="1"/>
</dbReference>
<dbReference type="PRINTS" id="PR00069">
    <property type="entry name" value="ALDKETRDTASE"/>
</dbReference>
<dbReference type="Pfam" id="PF00248">
    <property type="entry name" value="Aldo_ket_red"/>
    <property type="match status" value="1"/>
</dbReference>
<dbReference type="InterPro" id="IPR036812">
    <property type="entry name" value="NAD(P)_OxRdtase_dom_sf"/>
</dbReference>
<dbReference type="InterPro" id="IPR050523">
    <property type="entry name" value="AKR_Detox_Biosynth"/>
</dbReference>
<dbReference type="EMBL" id="JAADYS010002747">
    <property type="protein sequence ID" value="KAF4455362.1"/>
    <property type="molecule type" value="Genomic_DNA"/>
</dbReference>
<feature type="domain" description="NADP-dependent oxidoreductase" evidence="2">
    <location>
        <begin position="7"/>
        <end position="299"/>
    </location>
</feature>
<sequence>MSTGGIKLLFGGGTFFGSSVDDVVEWLKTLHEVGIKAIDTAQAYRASEEMLGKAGAASRFNIDTKLPSGFGPQLTTKDLVISSCKESLQKLQANSVDVYCLHAPDRRVPWKEALSGLNELHQQTAFKRLGISNFFAQEVEEIIQVAKDNGFVVPSVYQGNYSAVARRADDEIFPTLRKHNILFYAYSPIAGGFLSKSKAALTEGRFSKDNPFANIYHGMYNRPSLVAALDVWEQISEDEGVNKAELAYRWIVYHSKLRGDLGDAVIVGARKEQQLRETVEVIKNGPLSEGAAKRIDETWESVKEEAALNNFELIGKR</sequence>
<keyword evidence="1" id="KW-0560">Oxidoreductase</keyword>
<gene>
    <name evidence="3" type="ORF">FALBO_15636</name>
</gene>
<dbReference type="InterPro" id="IPR018170">
    <property type="entry name" value="Aldo/ket_reductase_CS"/>
</dbReference>
<keyword evidence="4" id="KW-1185">Reference proteome</keyword>
<name>A0A8H4KQG0_9HYPO</name>
<organism evidence="3 4">
    <name type="scientific">Fusarium albosuccineum</name>
    <dbReference type="NCBI Taxonomy" id="1237068"/>
    <lineage>
        <taxon>Eukaryota</taxon>
        <taxon>Fungi</taxon>
        <taxon>Dikarya</taxon>
        <taxon>Ascomycota</taxon>
        <taxon>Pezizomycotina</taxon>
        <taxon>Sordariomycetes</taxon>
        <taxon>Hypocreomycetidae</taxon>
        <taxon>Hypocreales</taxon>
        <taxon>Nectriaceae</taxon>
        <taxon>Fusarium</taxon>
        <taxon>Fusarium decemcellulare species complex</taxon>
    </lineage>
</organism>
<dbReference type="InterPro" id="IPR020471">
    <property type="entry name" value="AKR"/>
</dbReference>
<dbReference type="Proteomes" id="UP000554235">
    <property type="component" value="Unassembled WGS sequence"/>
</dbReference>
<proteinExistence type="predicted"/>
<dbReference type="SUPFAM" id="SSF51430">
    <property type="entry name" value="NAD(P)-linked oxidoreductase"/>
    <property type="match status" value="1"/>
</dbReference>
<dbReference type="Gene3D" id="3.20.20.100">
    <property type="entry name" value="NADP-dependent oxidoreductase domain"/>
    <property type="match status" value="1"/>
</dbReference>
<dbReference type="AlphaFoldDB" id="A0A8H4KQG0"/>
<protein>
    <submittedName>
        <fullName evidence="3">Aflatoxin B1 aldehyde reductase member 3</fullName>
    </submittedName>
</protein>
<evidence type="ECO:0000259" key="2">
    <source>
        <dbReference type="Pfam" id="PF00248"/>
    </source>
</evidence>
<comment type="caution">
    <text evidence="3">The sequence shown here is derived from an EMBL/GenBank/DDBJ whole genome shotgun (WGS) entry which is preliminary data.</text>
</comment>
<evidence type="ECO:0000313" key="3">
    <source>
        <dbReference type="EMBL" id="KAF4455362.1"/>
    </source>
</evidence>
<reference evidence="3 4" key="1">
    <citation type="submission" date="2020-01" db="EMBL/GenBank/DDBJ databases">
        <title>Identification and distribution of gene clusters putatively required for synthesis of sphingolipid metabolism inhibitors in phylogenetically diverse species of the filamentous fungus Fusarium.</title>
        <authorList>
            <person name="Kim H.-S."/>
            <person name="Busman M."/>
            <person name="Brown D.W."/>
            <person name="Divon H."/>
            <person name="Uhlig S."/>
            <person name="Proctor R.H."/>
        </authorList>
    </citation>
    <scope>NUCLEOTIDE SEQUENCE [LARGE SCALE GENOMIC DNA]</scope>
    <source>
        <strain evidence="3 4">NRRL 20459</strain>
    </source>
</reference>
<dbReference type="PROSITE" id="PS00062">
    <property type="entry name" value="ALDOKETO_REDUCTASE_2"/>
    <property type="match status" value="1"/>
</dbReference>
<dbReference type="InterPro" id="IPR023210">
    <property type="entry name" value="NADP_OxRdtase_dom"/>
</dbReference>